<organism evidence="6 7">
    <name type="scientific">Phenylobacterium terrae</name>
    <dbReference type="NCBI Taxonomy" id="2665495"/>
    <lineage>
        <taxon>Bacteria</taxon>
        <taxon>Pseudomonadati</taxon>
        <taxon>Pseudomonadota</taxon>
        <taxon>Alphaproteobacteria</taxon>
        <taxon>Caulobacterales</taxon>
        <taxon>Caulobacteraceae</taxon>
        <taxon>Phenylobacterium</taxon>
    </lineage>
</organism>
<dbReference type="PANTHER" id="PTHR12213">
    <property type="entry name" value="CORRINOID ADENOSYLTRANSFERASE"/>
    <property type="match status" value="1"/>
</dbReference>
<dbReference type="RefSeq" id="WP_377282965.1">
    <property type="nucleotide sequence ID" value="NZ_JBHRSI010000008.1"/>
</dbReference>
<evidence type="ECO:0000256" key="2">
    <source>
        <dbReference type="ARBA" id="ARBA00022741"/>
    </source>
</evidence>
<keyword evidence="4" id="KW-0169">Cobalamin biosynthesis</keyword>
<comment type="pathway">
    <text evidence="4">Cofactor biosynthesis; adenosylcobalamin biosynthesis; adenosylcobalamin from cob(II)yrinate a,c-diamide: step 2/7.</text>
</comment>
<dbReference type="NCBIfam" id="TIGR00636">
    <property type="entry name" value="PduO_Nterm"/>
    <property type="match status" value="1"/>
</dbReference>
<evidence type="ECO:0000256" key="1">
    <source>
        <dbReference type="ARBA" id="ARBA00022679"/>
    </source>
</evidence>
<evidence type="ECO:0000313" key="6">
    <source>
        <dbReference type="EMBL" id="MFD1783843.1"/>
    </source>
</evidence>
<reference evidence="7" key="1">
    <citation type="journal article" date="2019" name="Int. J. Syst. Evol. Microbiol.">
        <title>The Global Catalogue of Microorganisms (GCM) 10K type strain sequencing project: providing services to taxonomists for standard genome sequencing and annotation.</title>
        <authorList>
            <consortium name="The Broad Institute Genomics Platform"/>
            <consortium name="The Broad Institute Genome Sequencing Center for Infectious Disease"/>
            <person name="Wu L."/>
            <person name="Ma J."/>
        </authorList>
    </citation>
    <scope>NUCLEOTIDE SEQUENCE [LARGE SCALE GENOMIC DNA]</scope>
    <source>
        <strain evidence="7">DFY28</strain>
    </source>
</reference>
<dbReference type="GO" id="GO:0008817">
    <property type="term" value="F:corrinoid adenosyltransferase activity"/>
    <property type="evidence" value="ECO:0007669"/>
    <property type="project" value="UniProtKB-EC"/>
</dbReference>
<keyword evidence="7" id="KW-1185">Reference proteome</keyword>
<dbReference type="SUPFAM" id="SSF89028">
    <property type="entry name" value="Cobalamin adenosyltransferase-like"/>
    <property type="match status" value="1"/>
</dbReference>
<evidence type="ECO:0000313" key="7">
    <source>
        <dbReference type="Proteomes" id="UP001597237"/>
    </source>
</evidence>
<proteinExistence type="inferred from homology"/>
<dbReference type="PANTHER" id="PTHR12213:SF0">
    <property type="entry name" value="CORRINOID ADENOSYLTRANSFERASE MMAB"/>
    <property type="match status" value="1"/>
</dbReference>
<keyword evidence="3 4" id="KW-0067">ATP-binding</keyword>
<evidence type="ECO:0000259" key="5">
    <source>
        <dbReference type="Pfam" id="PF01923"/>
    </source>
</evidence>
<dbReference type="Gene3D" id="1.20.1200.10">
    <property type="entry name" value="Cobalamin adenosyltransferase-like"/>
    <property type="match status" value="1"/>
</dbReference>
<dbReference type="Pfam" id="PF01923">
    <property type="entry name" value="Cob_adeno_trans"/>
    <property type="match status" value="1"/>
</dbReference>
<dbReference type="InterPro" id="IPR029499">
    <property type="entry name" value="PduO-typ"/>
</dbReference>
<dbReference type="EC" id="2.5.1.17" evidence="4"/>
<dbReference type="InterPro" id="IPR016030">
    <property type="entry name" value="CblAdoTrfase-like"/>
</dbReference>
<comment type="catalytic activity">
    <reaction evidence="4">
        <text>2 cob(II)yrinate a,c diamide + reduced [electron-transfer flavoprotein] + 2 ATP = 2 adenosylcob(III)yrinate a,c-diamide + 2 triphosphate + oxidized [electron-transfer flavoprotein] + 3 H(+)</text>
        <dbReference type="Rhea" id="RHEA:11528"/>
        <dbReference type="Rhea" id="RHEA-COMP:10685"/>
        <dbReference type="Rhea" id="RHEA-COMP:10686"/>
        <dbReference type="ChEBI" id="CHEBI:15378"/>
        <dbReference type="ChEBI" id="CHEBI:18036"/>
        <dbReference type="ChEBI" id="CHEBI:30616"/>
        <dbReference type="ChEBI" id="CHEBI:57692"/>
        <dbReference type="ChEBI" id="CHEBI:58307"/>
        <dbReference type="ChEBI" id="CHEBI:58503"/>
        <dbReference type="ChEBI" id="CHEBI:58537"/>
        <dbReference type="EC" id="2.5.1.17"/>
    </reaction>
</comment>
<name>A0ABW4N1C4_9CAUL</name>
<comment type="catalytic activity">
    <reaction evidence="4">
        <text>2 cob(II)alamin + reduced [electron-transfer flavoprotein] + 2 ATP = 2 adenosylcob(III)alamin + 2 triphosphate + oxidized [electron-transfer flavoprotein] + 3 H(+)</text>
        <dbReference type="Rhea" id="RHEA:28671"/>
        <dbReference type="Rhea" id="RHEA-COMP:10685"/>
        <dbReference type="Rhea" id="RHEA-COMP:10686"/>
        <dbReference type="ChEBI" id="CHEBI:15378"/>
        <dbReference type="ChEBI" id="CHEBI:16304"/>
        <dbReference type="ChEBI" id="CHEBI:18036"/>
        <dbReference type="ChEBI" id="CHEBI:18408"/>
        <dbReference type="ChEBI" id="CHEBI:30616"/>
        <dbReference type="ChEBI" id="CHEBI:57692"/>
        <dbReference type="ChEBI" id="CHEBI:58307"/>
        <dbReference type="EC" id="2.5.1.17"/>
    </reaction>
</comment>
<comment type="caution">
    <text evidence="6">The sequence shown here is derived from an EMBL/GenBank/DDBJ whole genome shotgun (WGS) entry which is preliminary data.</text>
</comment>
<sequence>MVTLNRIYTRAGDAGRTRLATGELVSKTSLRVEAYGAVDETNAAVGLARLHTGPDGVLDAMLARVQNELFDLGADLATPERPGEAAGSVLRILDGQVERLEREIDELNGALPPLASFVLPGGTPAAAGLHLARTICRRAERQAVALQESGEAVSPAALKYLNRLSDLLFVAARWANDRGAAEVFWQSGATR</sequence>
<protein>
    <recommendedName>
        <fullName evidence="4">Corrinoid adenosyltransferase</fullName>
        <ecNumber evidence="4">2.5.1.17</ecNumber>
    </recommendedName>
    <alternativeName>
        <fullName evidence="4">Cob(II)alamin adenosyltransferase</fullName>
    </alternativeName>
    <alternativeName>
        <fullName evidence="4">Cob(II)yrinic acid a,c-diamide adenosyltransferase</fullName>
    </alternativeName>
    <alternativeName>
        <fullName evidence="4">Cobinamide/cobalamin adenosyltransferase</fullName>
    </alternativeName>
</protein>
<dbReference type="EMBL" id="JBHUEY010000001">
    <property type="protein sequence ID" value="MFD1783843.1"/>
    <property type="molecule type" value="Genomic_DNA"/>
</dbReference>
<gene>
    <name evidence="6" type="ORF">ACFSC0_10600</name>
</gene>
<feature type="domain" description="Cobalamin adenosyltransferase-like" evidence="5">
    <location>
        <begin position="7"/>
        <end position="175"/>
    </location>
</feature>
<evidence type="ECO:0000256" key="3">
    <source>
        <dbReference type="ARBA" id="ARBA00022840"/>
    </source>
</evidence>
<accession>A0ABW4N1C4</accession>
<comment type="similarity">
    <text evidence="4">Belongs to the Cob(I)alamin adenosyltransferase family.</text>
</comment>
<keyword evidence="2 4" id="KW-0547">Nucleotide-binding</keyword>
<dbReference type="Proteomes" id="UP001597237">
    <property type="component" value="Unassembled WGS sequence"/>
</dbReference>
<dbReference type="InterPro" id="IPR036451">
    <property type="entry name" value="CblAdoTrfase-like_sf"/>
</dbReference>
<keyword evidence="1 4" id="KW-0808">Transferase</keyword>
<evidence type="ECO:0000256" key="4">
    <source>
        <dbReference type="RuleBase" id="RU366026"/>
    </source>
</evidence>